<evidence type="ECO:0000313" key="2">
    <source>
        <dbReference type="Proteomes" id="UP000635606"/>
    </source>
</evidence>
<reference evidence="1" key="1">
    <citation type="submission" date="2021-01" db="EMBL/GenBank/DDBJ databases">
        <title>Whole genome shotgun sequence of Virgisporangium ochraceum NBRC 16418.</title>
        <authorList>
            <person name="Komaki H."/>
            <person name="Tamura T."/>
        </authorList>
    </citation>
    <scope>NUCLEOTIDE SEQUENCE</scope>
    <source>
        <strain evidence="1">NBRC 16418</strain>
    </source>
</reference>
<name>A0A8J4EIA1_9ACTN</name>
<protein>
    <submittedName>
        <fullName evidence="1">Uncharacterized protein</fullName>
    </submittedName>
</protein>
<dbReference type="AlphaFoldDB" id="A0A8J4EIA1"/>
<sequence>MERRPGVTNTHASVWRRLAAVVVLVGGALLVPGTAAASGSTISGPGFLYTATLGVDPVSGAKRSVLPDWAVDDNCTVHPGAEVVFTPPGPANDGWGAFHSTTFTNRRGANQIVLGTFTLLDSRNEVLTSVGMDGVFMPLRYTAYESHYYQPMFITASDFAFATKVRWNLGCATR</sequence>
<accession>A0A8J4EIA1</accession>
<organism evidence="1 2">
    <name type="scientific">Virgisporangium ochraceum</name>
    <dbReference type="NCBI Taxonomy" id="65505"/>
    <lineage>
        <taxon>Bacteria</taxon>
        <taxon>Bacillati</taxon>
        <taxon>Actinomycetota</taxon>
        <taxon>Actinomycetes</taxon>
        <taxon>Micromonosporales</taxon>
        <taxon>Micromonosporaceae</taxon>
        <taxon>Virgisporangium</taxon>
    </lineage>
</organism>
<dbReference type="RefSeq" id="WP_203935266.1">
    <property type="nucleotide sequence ID" value="NZ_BOPH01000163.1"/>
</dbReference>
<keyword evidence="2" id="KW-1185">Reference proteome</keyword>
<comment type="caution">
    <text evidence="1">The sequence shown here is derived from an EMBL/GenBank/DDBJ whole genome shotgun (WGS) entry which is preliminary data.</text>
</comment>
<gene>
    <name evidence="1" type="ORF">Voc01_104230</name>
</gene>
<proteinExistence type="predicted"/>
<dbReference type="Proteomes" id="UP000635606">
    <property type="component" value="Unassembled WGS sequence"/>
</dbReference>
<dbReference type="EMBL" id="BOPH01000163">
    <property type="protein sequence ID" value="GIJ75506.1"/>
    <property type="molecule type" value="Genomic_DNA"/>
</dbReference>
<evidence type="ECO:0000313" key="1">
    <source>
        <dbReference type="EMBL" id="GIJ75506.1"/>
    </source>
</evidence>